<accession>A0A964T617</accession>
<dbReference type="EMBL" id="SPKJ01000058">
    <property type="protein sequence ID" value="MYZ49074.1"/>
    <property type="molecule type" value="Genomic_DNA"/>
</dbReference>
<feature type="compositionally biased region" description="Basic and acidic residues" evidence="1">
    <location>
        <begin position="25"/>
        <end position="35"/>
    </location>
</feature>
<sequence>MGHSHMPPVPPDSRTRKGTGGAERPATDAAKRKGPPENAAEQAHQGSIHQNTHHQGYQQDR</sequence>
<name>A0A964T617_9HYPH</name>
<evidence type="ECO:0000256" key="1">
    <source>
        <dbReference type="SAM" id="MobiDB-lite"/>
    </source>
</evidence>
<comment type="caution">
    <text evidence="2">The sequence shown here is derived from an EMBL/GenBank/DDBJ whole genome shotgun (WGS) entry which is preliminary data.</text>
</comment>
<evidence type="ECO:0000313" key="3">
    <source>
        <dbReference type="Proteomes" id="UP000773614"/>
    </source>
</evidence>
<dbReference type="RefSeq" id="WP_205520905.1">
    <property type="nucleotide sequence ID" value="NZ_SPKJ01000058.1"/>
</dbReference>
<feature type="region of interest" description="Disordered" evidence="1">
    <location>
        <begin position="1"/>
        <end position="61"/>
    </location>
</feature>
<keyword evidence="3" id="KW-1185">Reference proteome</keyword>
<dbReference type="AlphaFoldDB" id="A0A964T617"/>
<gene>
    <name evidence="2" type="ORF">E4O86_15260</name>
</gene>
<organism evidence="2 3">
    <name type="scientific">Propylenella binzhouense</name>
    <dbReference type="NCBI Taxonomy" id="2555902"/>
    <lineage>
        <taxon>Bacteria</taxon>
        <taxon>Pseudomonadati</taxon>
        <taxon>Pseudomonadota</taxon>
        <taxon>Alphaproteobacteria</taxon>
        <taxon>Hyphomicrobiales</taxon>
        <taxon>Propylenellaceae</taxon>
        <taxon>Propylenella</taxon>
    </lineage>
</organism>
<protein>
    <submittedName>
        <fullName evidence="2">Uncharacterized protein</fullName>
    </submittedName>
</protein>
<feature type="compositionally biased region" description="Polar residues" evidence="1">
    <location>
        <begin position="44"/>
        <end position="61"/>
    </location>
</feature>
<dbReference type="Proteomes" id="UP000773614">
    <property type="component" value="Unassembled WGS sequence"/>
</dbReference>
<reference evidence="2" key="1">
    <citation type="submission" date="2019-03" db="EMBL/GenBank/DDBJ databases">
        <title>Afifella sp. nov., isolated from activated sludge.</title>
        <authorList>
            <person name="Li Q."/>
            <person name="Liu Y."/>
        </authorList>
    </citation>
    <scope>NUCLEOTIDE SEQUENCE</scope>
    <source>
        <strain evidence="2">L72</strain>
    </source>
</reference>
<proteinExistence type="predicted"/>
<evidence type="ECO:0000313" key="2">
    <source>
        <dbReference type="EMBL" id="MYZ49074.1"/>
    </source>
</evidence>